<dbReference type="GO" id="GO:0008236">
    <property type="term" value="F:serine-type peptidase activity"/>
    <property type="evidence" value="ECO:0007669"/>
    <property type="project" value="InterPro"/>
</dbReference>
<organism evidence="2 3">
    <name type="scientific">Bacteroides ovatus</name>
    <dbReference type="NCBI Taxonomy" id="28116"/>
    <lineage>
        <taxon>Bacteria</taxon>
        <taxon>Pseudomonadati</taxon>
        <taxon>Bacteroidota</taxon>
        <taxon>Bacteroidia</taxon>
        <taxon>Bacteroidales</taxon>
        <taxon>Bacteroidaceae</taxon>
        <taxon>Bacteroides</taxon>
    </lineage>
</organism>
<accession>A0A1G6G9D2</accession>
<dbReference type="InterPro" id="IPR029045">
    <property type="entry name" value="ClpP/crotonase-like_dom_sf"/>
</dbReference>
<dbReference type="AlphaFoldDB" id="A0A1G6G9D2"/>
<dbReference type="Gene3D" id="2.30.42.10">
    <property type="match status" value="1"/>
</dbReference>
<dbReference type="Pfam" id="PF18294">
    <property type="entry name" value="Pept_S41_N"/>
    <property type="match status" value="1"/>
</dbReference>
<dbReference type="GO" id="GO:0006508">
    <property type="term" value="P:proteolysis"/>
    <property type="evidence" value="ECO:0007669"/>
    <property type="project" value="InterPro"/>
</dbReference>
<evidence type="ECO:0000313" key="2">
    <source>
        <dbReference type="EMBL" id="SDB78375.1"/>
    </source>
</evidence>
<dbReference type="SMART" id="SM00245">
    <property type="entry name" value="TSPc"/>
    <property type="match status" value="1"/>
</dbReference>
<dbReference type="EMBL" id="FMYE01000039">
    <property type="protein sequence ID" value="SDB78375.1"/>
    <property type="molecule type" value="Genomic_DNA"/>
</dbReference>
<dbReference type="InterPro" id="IPR041613">
    <property type="entry name" value="Pept_S41_N"/>
</dbReference>
<sequence>MTKAQFGLHIWIGIFLCLFSVSCSDDDTDSIKGDDDDTDLSINHWIEKKLRNDYLWYNELPATNKIDYTADPETFFYSLLSLNDGKTRNGKHLYYYSYMEKNKDYKTRTSIDADKTYGMEFTLFNIVDGNNKPLGYYYARVVYILPNSPAHAAGLERGDWIIGIDGKNNIKEGNYKALLNGSASQWIIKHNSETKTIAIGASTAVEDNPLYYHDVLTFGDKKIGYLVYNHFTPGPTGVDDRTYDEEMKTIFADFQSKGVNEFVLDLRYNRGGYEHSANMLAGLLISEEYKDKVFGIFSNNKGKVTHTRYFNTETGGTTGYLKLNSNRIYILTSENTASSSELVISSLEPFMNIILIGELTEGKNVGMQKYSDDQYEWAYWPITTKVTNAVHSDYSAGFTPDYDWNEFNLAQNPEDTLLPLGSSDEFMLNKAITLITGTNRNTRNITMSSQTIQRSQPIYQSIDRHTTGGVLLCPIEME</sequence>
<dbReference type="Pfam" id="PF03572">
    <property type="entry name" value="Peptidase_S41"/>
    <property type="match status" value="1"/>
</dbReference>
<evidence type="ECO:0000313" key="3">
    <source>
        <dbReference type="Proteomes" id="UP000183670"/>
    </source>
</evidence>
<dbReference type="SUPFAM" id="SSF50156">
    <property type="entry name" value="PDZ domain-like"/>
    <property type="match status" value="1"/>
</dbReference>
<dbReference type="Proteomes" id="UP000183670">
    <property type="component" value="Unassembled WGS sequence"/>
</dbReference>
<dbReference type="InterPro" id="IPR036034">
    <property type="entry name" value="PDZ_sf"/>
</dbReference>
<dbReference type="SUPFAM" id="SSF52096">
    <property type="entry name" value="ClpP/crotonase"/>
    <property type="match status" value="1"/>
</dbReference>
<dbReference type="InterPro" id="IPR005151">
    <property type="entry name" value="Tail-specific_protease"/>
</dbReference>
<protein>
    <submittedName>
        <fullName evidence="2">Peptidase family S41</fullName>
    </submittedName>
</protein>
<gene>
    <name evidence="2" type="ORF">SAMN05192581_103934</name>
</gene>
<proteinExistence type="predicted"/>
<reference evidence="2 3" key="1">
    <citation type="submission" date="2016-10" db="EMBL/GenBank/DDBJ databases">
        <authorList>
            <person name="de Groot N.N."/>
        </authorList>
    </citation>
    <scope>NUCLEOTIDE SEQUENCE [LARGE SCALE GENOMIC DNA]</scope>
    <source>
        <strain evidence="2 3">NLAE-zl-C500</strain>
    </source>
</reference>
<dbReference type="Gene3D" id="3.90.226.10">
    <property type="entry name" value="2-enoyl-CoA Hydratase, Chain A, domain 1"/>
    <property type="match status" value="1"/>
</dbReference>
<dbReference type="RefSeq" id="WP_074559178.1">
    <property type="nucleotide sequence ID" value="NZ_FMYE01000039.1"/>
</dbReference>
<dbReference type="Gene3D" id="3.30.750.170">
    <property type="match status" value="1"/>
</dbReference>
<feature type="domain" description="Tail specific protease" evidence="1">
    <location>
        <begin position="192"/>
        <end position="405"/>
    </location>
</feature>
<dbReference type="PROSITE" id="PS51257">
    <property type="entry name" value="PROKAR_LIPOPROTEIN"/>
    <property type="match status" value="1"/>
</dbReference>
<dbReference type="InterPro" id="IPR041489">
    <property type="entry name" value="PDZ_6"/>
</dbReference>
<dbReference type="GO" id="GO:0007165">
    <property type="term" value="P:signal transduction"/>
    <property type="evidence" value="ECO:0007669"/>
    <property type="project" value="TreeGrafter"/>
</dbReference>
<dbReference type="Pfam" id="PF17820">
    <property type="entry name" value="PDZ_6"/>
    <property type="match status" value="1"/>
</dbReference>
<dbReference type="CDD" id="cd07561">
    <property type="entry name" value="Peptidase_S41_CPP_like"/>
    <property type="match status" value="1"/>
</dbReference>
<dbReference type="GO" id="GO:0004175">
    <property type="term" value="F:endopeptidase activity"/>
    <property type="evidence" value="ECO:0007669"/>
    <property type="project" value="TreeGrafter"/>
</dbReference>
<name>A0A1G6G9D2_BACOV</name>
<dbReference type="GO" id="GO:0030288">
    <property type="term" value="C:outer membrane-bounded periplasmic space"/>
    <property type="evidence" value="ECO:0007669"/>
    <property type="project" value="TreeGrafter"/>
</dbReference>
<evidence type="ECO:0000259" key="1">
    <source>
        <dbReference type="SMART" id="SM00245"/>
    </source>
</evidence>
<dbReference type="PANTHER" id="PTHR32060:SF30">
    <property type="entry name" value="CARBOXY-TERMINAL PROCESSING PROTEASE CTPA"/>
    <property type="match status" value="1"/>
</dbReference>
<dbReference type="PANTHER" id="PTHR32060">
    <property type="entry name" value="TAIL-SPECIFIC PROTEASE"/>
    <property type="match status" value="1"/>
</dbReference>